<evidence type="ECO:0000313" key="6">
    <source>
        <dbReference type="EMBL" id="SDO45638.1"/>
    </source>
</evidence>
<dbReference type="GO" id="GO:0051213">
    <property type="term" value="F:dioxygenase activity"/>
    <property type="evidence" value="ECO:0007669"/>
    <property type="project" value="UniProtKB-KW"/>
</dbReference>
<evidence type="ECO:0000256" key="4">
    <source>
        <dbReference type="ARBA" id="ARBA00023194"/>
    </source>
</evidence>
<gene>
    <name evidence="6" type="ORF">SAMN05421507_102586</name>
</gene>
<name>A0A1H0JPI7_9PSEU</name>
<dbReference type="GO" id="GO:0017000">
    <property type="term" value="P:antibiotic biosynthetic process"/>
    <property type="evidence" value="ECO:0007669"/>
    <property type="project" value="UniProtKB-KW"/>
</dbReference>
<proteinExistence type="predicted"/>
<dbReference type="EMBL" id="FNIX01000002">
    <property type="protein sequence ID" value="SDO45638.1"/>
    <property type="molecule type" value="Genomic_DNA"/>
</dbReference>
<dbReference type="OrthoDB" id="9769888at2"/>
<dbReference type="InterPro" id="IPR003819">
    <property type="entry name" value="TauD/TfdA-like"/>
</dbReference>
<protein>
    <submittedName>
        <fullName evidence="6">Taurine dioxygenase, alpha-ketoglutarate-dependent</fullName>
    </submittedName>
</protein>
<dbReference type="STRING" id="641025.SAMN05421507_102586"/>
<evidence type="ECO:0000256" key="3">
    <source>
        <dbReference type="ARBA" id="ARBA00023004"/>
    </source>
</evidence>
<dbReference type="InterPro" id="IPR042098">
    <property type="entry name" value="TauD-like_sf"/>
</dbReference>
<accession>A0A1H0JPI7</accession>
<organism evidence="6 7">
    <name type="scientific">Lentzea jiangxiensis</name>
    <dbReference type="NCBI Taxonomy" id="641025"/>
    <lineage>
        <taxon>Bacteria</taxon>
        <taxon>Bacillati</taxon>
        <taxon>Actinomycetota</taxon>
        <taxon>Actinomycetes</taxon>
        <taxon>Pseudonocardiales</taxon>
        <taxon>Pseudonocardiaceae</taxon>
        <taxon>Lentzea</taxon>
    </lineage>
</organism>
<evidence type="ECO:0000256" key="2">
    <source>
        <dbReference type="ARBA" id="ARBA00023002"/>
    </source>
</evidence>
<evidence type="ECO:0000313" key="7">
    <source>
        <dbReference type="Proteomes" id="UP000199691"/>
    </source>
</evidence>
<dbReference type="Pfam" id="PF02668">
    <property type="entry name" value="TauD"/>
    <property type="match status" value="1"/>
</dbReference>
<keyword evidence="2" id="KW-0560">Oxidoreductase</keyword>
<reference evidence="7" key="1">
    <citation type="submission" date="2016-10" db="EMBL/GenBank/DDBJ databases">
        <authorList>
            <person name="Varghese N."/>
            <person name="Submissions S."/>
        </authorList>
    </citation>
    <scope>NUCLEOTIDE SEQUENCE [LARGE SCALE GENOMIC DNA]</scope>
    <source>
        <strain evidence="7">CGMCC 4.6609</strain>
    </source>
</reference>
<dbReference type="SUPFAM" id="SSF51197">
    <property type="entry name" value="Clavaminate synthase-like"/>
    <property type="match status" value="1"/>
</dbReference>
<dbReference type="InterPro" id="IPR050411">
    <property type="entry name" value="AlphaKG_dependent_hydroxylases"/>
</dbReference>
<dbReference type="PANTHER" id="PTHR10696">
    <property type="entry name" value="GAMMA-BUTYROBETAINE HYDROXYLASE-RELATED"/>
    <property type="match status" value="1"/>
</dbReference>
<keyword evidence="6" id="KW-0223">Dioxygenase</keyword>
<dbReference type="AlphaFoldDB" id="A0A1H0JPI7"/>
<keyword evidence="4" id="KW-0045">Antibiotic biosynthesis</keyword>
<dbReference type="Proteomes" id="UP000199691">
    <property type="component" value="Unassembled WGS sequence"/>
</dbReference>
<feature type="domain" description="TauD/TfdA-like" evidence="5">
    <location>
        <begin position="17"/>
        <end position="320"/>
    </location>
</feature>
<dbReference type="RefSeq" id="WP_090096555.1">
    <property type="nucleotide sequence ID" value="NZ_FNIX01000002.1"/>
</dbReference>
<evidence type="ECO:0000259" key="5">
    <source>
        <dbReference type="Pfam" id="PF02668"/>
    </source>
</evidence>
<comment type="cofactor">
    <cofactor evidence="1">
        <name>Fe(2+)</name>
        <dbReference type="ChEBI" id="CHEBI:29033"/>
    </cofactor>
</comment>
<sequence length="346" mass="37881">MSPTALSGTTPLVCTIEPGAPATVDAEDVHSIEQAAEWLRANADALRDLLHEHAAVYVRGLPVHDVDDFALVRDTLMPERTPYREKATPRSDFGNGVFSSTDLPAAQPIHMHNENSYTLTFPGLLMFACLIAPPEGGATPVADCRKVLASLPVELVAKMREVGWLLNRSYSEHISTSWQTAFAAATKDDVEAYCAENLVSCQWQSDGHLRTTQLRPGIISHPVTGAEVWFNHMAFWNEWALDEELRDALVDEFGVEDLPFNTAFGDGTVLSREELATVQAAYEAATTRRRWGRGDLLLVDNVLSTHGRDPFRGDRKIVVAMGEPVSVLDCAPTVAPSATPMSGEDR</sequence>
<keyword evidence="7" id="KW-1185">Reference proteome</keyword>
<evidence type="ECO:0000256" key="1">
    <source>
        <dbReference type="ARBA" id="ARBA00001954"/>
    </source>
</evidence>
<dbReference type="PANTHER" id="PTHR10696:SF56">
    <property type="entry name" value="TAUD_TFDA-LIKE DOMAIN-CONTAINING PROTEIN"/>
    <property type="match status" value="1"/>
</dbReference>
<keyword evidence="3" id="KW-0408">Iron</keyword>
<dbReference type="Gene3D" id="3.60.130.10">
    <property type="entry name" value="Clavaminate synthase-like"/>
    <property type="match status" value="1"/>
</dbReference>